<evidence type="ECO:0000256" key="2">
    <source>
        <dbReference type="ARBA" id="ARBA00022737"/>
    </source>
</evidence>
<keyword evidence="1" id="KW-0853">WD repeat</keyword>
<reference evidence="6" key="1">
    <citation type="submission" date="2017-02" db="UniProtKB">
        <authorList>
            <consortium name="WormBaseParasite"/>
        </authorList>
    </citation>
    <scope>IDENTIFICATION</scope>
</reference>
<dbReference type="Pfam" id="PF21032">
    <property type="entry name" value="PROPPIN"/>
    <property type="match status" value="1"/>
</dbReference>
<dbReference type="WBParaSite" id="ASIM_0002055001-mRNA-1">
    <property type="protein sequence ID" value="ASIM_0002055001-mRNA-1"/>
    <property type="gene ID" value="ASIM_0002055001"/>
</dbReference>
<evidence type="ECO:0000256" key="3">
    <source>
        <dbReference type="ARBA" id="ARBA00025740"/>
    </source>
</evidence>
<proteinExistence type="inferred from homology"/>
<gene>
    <name evidence="4" type="ORF">ASIM_LOCUS19934</name>
</gene>
<evidence type="ECO:0000256" key="1">
    <source>
        <dbReference type="ARBA" id="ARBA00022574"/>
    </source>
</evidence>
<keyword evidence="2" id="KW-0677">Repeat</keyword>
<name>A0A0M3KHT5_ANISI</name>
<protein>
    <submittedName>
        <fullName evidence="6">WD repeat domain phosphoinositide-interacting protein 2</fullName>
    </submittedName>
</protein>
<accession>A0A0M3KHT5</accession>
<comment type="similarity">
    <text evidence="3">Belongs to the WD repeat PROPPIN family.</text>
</comment>
<evidence type="ECO:0000313" key="6">
    <source>
        <dbReference type="WBParaSite" id="ASIM_0002055001-mRNA-1"/>
    </source>
</evidence>
<dbReference type="Proteomes" id="UP000267096">
    <property type="component" value="Unassembled WGS sequence"/>
</dbReference>
<dbReference type="PANTHER" id="PTHR11227">
    <property type="entry name" value="WD-REPEAT PROTEIN INTERACTING WITH PHOSPHOINOSIDES WIPI -RELATED"/>
    <property type="match status" value="1"/>
</dbReference>
<sequence>MPAVPIKCINFNSEQNCFAVTTETALRVFNCDPLVELRNLSISQVGSVSICALLHRTNLIAIVSGGSHPKFAENVVMIWDDSQKKFVLEFTVNGPVLNVCLTYTRLVIVQARRVHVFEFPSNCKLIRTEESAYNPTGLAALSADTRSEFLVFPGYKIGSVQLINIQSLKEASSLSPTIINAHQTDVVKLALNNQATLLATGSQKVPLSVLLLLSL</sequence>
<dbReference type="OrthoDB" id="1667587at2759"/>
<dbReference type="InterPro" id="IPR015943">
    <property type="entry name" value="WD40/YVTN_repeat-like_dom_sf"/>
</dbReference>
<dbReference type="SUPFAM" id="SSF50978">
    <property type="entry name" value="WD40 repeat-like"/>
    <property type="match status" value="1"/>
</dbReference>
<organism evidence="6">
    <name type="scientific">Anisakis simplex</name>
    <name type="common">Herring worm</name>
    <dbReference type="NCBI Taxonomy" id="6269"/>
    <lineage>
        <taxon>Eukaryota</taxon>
        <taxon>Metazoa</taxon>
        <taxon>Ecdysozoa</taxon>
        <taxon>Nematoda</taxon>
        <taxon>Chromadorea</taxon>
        <taxon>Rhabditida</taxon>
        <taxon>Spirurina</taxon>
        <taxon>Ascaridomorpha</taxon>
        <taxon>Ascaridoidea</taxon>
        <taxon>Anisakidae</taxon>
        <taxon>Anisakis</taxon>
        <taxon>Anisakis simplex complex</taxon>
    </lineage>
</organism>
<reference evidence="4 5" key="2">
    <citation type="submission" date="2018-11" db="EMBL/GenBank/DDBJ databases">
        <authorList>
            <consortium name="Pathogen Informatics"/>
        </authorList>
    </citation>
    <scope>NUCLEOTIDE SEQUENCE [LARGE SCALE GENOMIC DNA]</scope>
</reference>
<dbReference type="EMBL" id="UYRR01038294">
    <property type="protein sequence ID" value="VDK73170.1"/>
    <property type="molecule type" value="Genomic_DNA"/>
</dbReference>
<dbReference type="InterPro" id="IPR036322">
    <property type="entry name" value="WD40_repeat_dom_sf"/>
</dbReference>
<dbReference type="InterPro" id="IPR048720">
    <property type="entry name" value="PROPPIN"/>
</dbReference>
<keyword evidence="5" id="KW-1185">Reference proteome</keyword>
<evidence type="ECO:0000313" key="5">
    <source>
        <dbReference type="Proteomes" id="UP000267096"/>
    </source>
</evidence>
<dbReference type="Gene3D" id="2.130.10.10">
    <property type="entry name" value="YVTN repeat-like/Quinoprotein amine dehydrogenase"/>
    <property type="match status" value="1"/>
</dbReference>
<dbReference type="AlphaFoldDB" id="A0A0M3KHT5"/>
<evidence type="ECO:0000313" key="4">
    <source>
        <dbReference type="EMBL" id="VDK73170.1"/>
    </source>
</evidence>